<protein>
    <recommendedName>
        <fullName evidence="3">N-sulphoglucosamine sulphohydrolase C-terminal domain-containing protein</fullName>
    </recommendedName>
</protein>
<evidence type="ECO:0000313" key="1">
    <source>
        <dbReference type="EMBL" id="NNU34169.1"/>
    </source>
</evidence>
<dbReference type="Gene3D" id="3.40.720.10">
    <property type="entry name" value="Alkaline Phosphatase, subunit A"/>
    <property type="match status" value="1"/>
</dbReference>
<reference evidence="1 2" key="1">
    <citation type="submission" date="2020-05" db="EMBL/GenBank/DDBJ databases">
        <authorList>
            <person name="Khan S.A."/>
            <person name="Jeon C.O."/>
            <person name="Chun B.H."/>
        </authorList>
    </citation>
    <scope>NUCLEOTIDE SEQUENCE [LARGE SCALE GENOMIC DNA]</scope>
    <source>
        <strain evidence="1 2">S1162</strain>
    </source>
</reference>
<keyword evidence="2" id="KW-1185">Reference proteome</keyword>
<dbReference type="RefSeq" id="WP_175269854.1">
    <property type="nucleotide sequence ID" value="NZ_JABFCR010000034.1"/>
</dbReference>
<organism evidence="1 2">
    <name type="scientific">Mucilaginibacter humi</name>
    <dbReference type="NCBI Taxonomy" id="2732510"/>
    <lineage>
        <taxon>Bacteria</taxon>
        <taxon>Pseudomonadati</taxon>
        <taxon>Bacteroidota</taxon>
        <taxon>Sphingobacteriia</taxon>
        <taxon>Sphingobacteriales</taxon>
        <taxon>Sphingobacteriaceae</taxon>
        <taxon>Mucilaginibacter</taxon>
    </lineage>
</organism>
<gene>
    <name evidence="1" type="ORF">HK413_08465</name>
</gene>
<evidence type="ECO:0000313" key="2">
    <source>
        <dbReference type="Proteomes" id="UP000566071"/>
    </source>
</evidence>
<name>A0ABX1W2U0_9SPHI</name>
<comment type="caution">
    <text evidence="1">The sequence shown here is derived from an EMBL/GenBank/DDBJ whole genome shotgun (WGS) entry which is preliminary data.</text>
</comment>
<proteinExistence type="predicted"/>
<sequence length="95" mass="11308">MLRKDDWKLAYDMQGAGQLYNLTTDPEELVNLFGNGKYLKKQDELLRDLMTRDLRTQDPLPMPRKGGKRQYGYKRIRLIIGHRIKMSLLKICRRI</sequence>
<dbReference type="SUPFAM" id="SSF53649">
    <property type="entry name" value="Alkaline phosphatase-like"/>
    <property type="match status" value="1"/>
</dbReference>
<dbReference type="InterPro" id="IPR017850">
    <property type="entry name" value="Alkaline_phosphatase_core_sf"/>
</dbReference>
<dbReference type="Proteomes" id="UP000566071">
    <property type="component" value="Unassembled WGS sequence"/>
</dbReference>
<evidence type="ECO:0008006" key="3">
    <source>
        <dbReference type="Google" id="ProtNLM"/>
    </source>
</evidence>
<accession>A0ABX1W2U0</accession>
<dbReference type="EMBL" id="JABFCR010000034">
    <property type="protein sequence ID" value="NNU34169.1"/>
    <property type="molecule type" value="Genomic_DNA"/>
</dbReference>